<feature type="region of interest" description="Disordered" evidence="6">
    <location>
        <begin position="317"/>
        <end position="338"/>
    </location>
</feature>
<evidence type="ECO:0000256" key="6">
    <source>
        <dbReference type="SAM" id="MobiDB-lite"/>
    </source>
</evidence>
<evidence type="ECO:0000256" key="5">
    <source>
        <dbReference type="ARBA" id="ARBA00023125"/>
    </source>
</evidence>
<dbReference type="Proteomes" id="UP000823674">
    <property type="component" value="Chromosome A01"/>
</dbReference>
<sequence>VIGEVLEFGGLQNVLCARKEVTKVEFTLRDINVSINNLSNHRIHCCIFGNLAEILTESVKQPNNGDICLIRYAKIGNYKGELQVSNAFDTSFVLINPDIKEAQSLKQMFHGDANAVDLYQHKNDKILIQKQRKKWSQYPFKTIQEMKRSDKGGNCRVICTVYAIDTSSGWYYLDCMVCKNKVFKPTVSFDEIFVPTWWCDICQCIVTKVSPRYKLDLLVQDQTGESKFTLLDSEAKLIVKTTAAKIVKLSLAKIEDQDVLPPEIVEIVGKTYGFGFSDDDNNMIGGADVSTAMKVWNLNDIMWKRIKSLHQMSTYSRKKQCTNDEGDKNKTKKTNPSHKMSSKQKIVYLDEIRPWKTAWLIEAKILHTWKPSNASFGESLEIVMSDKKGTKIHATCKKNYLQSLGEQCKVGEWKTLYNFQVSATGKHYRPTQHMYKITFINQTVIKPSEFQNDDMFLSLATFDSIMSGKLDNDILIGNLQISNGYDSSQLVFNPNIKEAEEIREAYKFHDDSLSIVETSEEGKDIVSQANNGTRQKLTGWETVEVKTISEILNFTQNVMNVKPRYKLHLVAKDDTAKAKFVLLDWVAWPVIGVKAEKILNGSLDEVEDPEMLPDCINEIVGKTYNFGVTIEKGSETFKVLKVWSVYNTLMVDSQSESISGKGITANSASEVSLLTYSDESSSKMATPSKRSVDDIVDIPDNTSTSKMRHVKSIKIEKMSSDELALRKN</sequence>
<evidence type="ECO:0000259" key="7">
    <source>
        <dbReference type="Pfam" id="PF02721"/>
    </source>
</evidence>
<gene>
    <name evidence="9" type="primary">A01g506630.1_BraROA</name>
    <name evidence="9" type="ORF">IGI04_002604</name>
</gene>
<dbReference type="InterPro" id="IPR003871">
    <property type="entry name" value="RFA1B/D_OB_1st"/>
</dbReference>
<keyword evidence="5" id="KW-0238">DNA-binding</keyword>
<keyword evidence="10" id="KW-1185">Reference proteome</keyword>
<dbReference type="CDD" id="cd04481">
    <property type="entry name" value="RPA1_DBD_B_like"/>
    <property type="match status" value="1"/>
</dbReference>
<name>A0ABQ7NW10_BRACM</name>
<dbReference type="CDD" id="cd04476">
    <property type="entry name" value="RPA1_DBD_C"/>
    <property type="match status" value="1"/>
</dbReference>
<proteinExistence type="inferred from homology"/>
<feature type="region of interest" description="Disordered" evidence="6">
    <location>
        <begin position="681"/>
        <end position="702"/>
    </location>
</feature>
<evidence type="ECO:0000313" key="10">
    <source>
        <dbReference type="Proteomes" id="UP000823674"/>
    </source>
</evidence>
<dbReference type="Pfam" id="PF02721">
    <property type="entry name" value="DUF223"/>
    <property type="match status" value="1"/>
</dbReference>
<evidence type="ECO:0000259" key="8">
    <source>
        <dbReference type="Pfam" id="PF08646"/>
    </source>
</evidence>
<dbReference type="PANTHER" id="PTHR47165">
    <property type="entry name" value="OS03G0429900 PROTEIN"/>
    <property type="match status" value="1"/>
</dbReference>
<dbReference type="SUPFAM" id="SSF50249">
    <property type="entry name" value="Nucleic acid-binding proteins"/>
    <property type="match status" value="4"/>
</dbReference>
<evidence type="ECO:0000256" key="3">
    <source>
        <dbReference type="ARBA" id="ARBA00022771"/>
    </source>
</evidence>
<dbReference type="Pfam" id="PF08646">
    <property type="entry name" value="Rep_fac-A_C"/>
    <property type="match status" value="1"/>
</dbReference>
<keyword evidence="2" id="KW-0479">Metal-binding</keyword>
<dbReference type="EMBL" id="JADBGQ010000001">
    <property type="protein sequence ID" value="KAG5415037.1"/>
    <property type="molecule type" value="Genomic_DNA"/>
</dbReference>
<feature type="domain" description="Replication protein A 70 kDa DNA-binding subunit B/D first OB fold" evidence="7">
    <location>
        <begin position="348"/>
        <end position="447"/>
    </location>
</feature>
<protein>
    <recommendedName>
        <fullName evidence="11">DUF223 domain-containing protein</fullName>
    </recommendedName>
</protein>
<dbReference type="InterPro" id="IPR013955">
    <property type="entry name" value="Rep_factor-A_C"/>
</dbReference>
<dbReference type="CDD" id="cd04480">
    <property type="entry name" value="RPA1_DBD_A_like"/>
    <property type="match status" value="1"/>
</dbReference>
<evidence type="ECO:0000256" key="1">
    <source>
        <dbReference type="ARBA" id="ARBA00005690"/>
    </source>
</evidence>
<dbReference type="InterPro" id="IPR047192">
    <property type="entry name" value="Euk_RPA1_DBD_C"/>
</dbReference>
<accession>A0ABQ7NW10</accession>
<evidence type="ECO:0000256" key="2">
    <source>
        <dbReference type="ARBA" id="ARBA00022723"/>
    </source>
</evidence>
<evidence type="ECO:0000313" key="9">
    <source>
        <dbReference type="EMBL" id="KAG5415037.1"/>
    </source>
</evidence>
<dbReference type="Gene3D" id="2.40.50.140">
    <property type="entry name" value="Nucleic acid-binding proteins"/>
    <property type="match status" value="4"/>
</dbReference>
<keyword evidence="4" id="KW-0862">Zinc</keyword>
<comment type="caution">
    <text evidence="9">The sequence shown here is derived from an EMBL/GenBank/DDBJ whole genome shotgun (WGS) entry which is preliminary data.</text>
</comment>
<dbReference type="PANTHER" id="PTHR47165:SF3">
    <property type="entry name" value="RETROTRANSPOSON-LIKE PROTEIN"/>
    <property type="match status" value="1"/>
</dbReference>
<evidence type="ECO:0000256" key="4">
    <source>
        <dbReference type="ARBA" id="ARBA00022833"/>
    </source>
</evidence>
<feature type="domain" description="Replication factor A C-terminal" evidence="8">
    <location>
        <begin position="157"/>
        <end position="251"/>
    </location>
</feature>
<evidence type="ECO:0008006" key="11">
    <source>
        <dbReference type="Google" id="ProtNLM"/>
    </source>
</evidence>
<organism evidence="9 10">
    <name type="scientific">Brassica rapa subsp. trilocularis</name>
    <dbReference type="NCBI Taxonomy" id="1813537"/>
    <lineage>
        <taxon>Eukaryota</taxon>
        <taxon>Viridiplantae</taxon>
        <taxon>Streptophyta</taxon>
        <taxon>Embryophyta</taxon>
        <taxon>Tracheophyta</taxon>
        <taxon>Spermatophyta</taxon>
        <taxon>Magnoliopsida</taxon>
        <taxon>eudicotyledons</taxon>
        <taxon>Gunneridae</taxon>
        <taxon>Pentapetalae</taxon>
        <taxon>rosids</taxon>
        <taxon>malvids</taxon>
        <taxon>Brassicales</taxon>
        <taxon>Brassicaceae</taxon>
        <taxon>Brassiceae</taxon>
        <taxon>Brassica</taxon>
    </lineage>
</organism>
<comment type="similarity">
    <text evidence="1">Belongs to the replication factor A protein 1 family.</text>
</comment>
<reference evidence="9 10" key="1">
    <citation type="submission" date="2021-03" db="EMBL/GenBank/DDBJ databases">
        <authorList>
            <person name="King G.J."/>
            <person name="Bancroft I."/>
            <person name="Baten A."/>
            <person name="Bloomfield J."/>
            <person name="Borpatragohain P."/>
            <person name="He Z."/>
            <person name="Irish N."/>
            <person name="Irwin J."/>
            <person name="Liu K."/>
            <person name="Mauleon R.P."/>
            <person name="Moore J."/>
            <person name="Morris R."/>
            <person name="Ostergaard L."/>
            <person name="Wang B."/>
            <person name="Wells R."/>
        </authorList>
    </citation>
    <scope>NUCLEOTIDE SEQUENCE [LARGE SCALE GENOMIC DNA]</scope>
    <source>
        <strain evidence="9">R-o-18</strain>
        <tissue evidence="9">Leaf</tissue>
    </source>
</reference>
<feature type="non-terminal residue" evidence="9">
    <location>
        <position position="1"/>
    </location>
</feature>
<dbReference type="InterPro" id="IPR012340">
    <property type="entry name" value="NA-bd_OB-fold"/>
</dbReference>
<keyword evidence="3" id="KW-0863">Zinc-finger</keyword>